<accession>A0A5C6FAS3</accession>
<name>A0A5C6FAS3_9BACT</name>
<dbReference type="EMBL" id="SJPW01000003">
    <property type="protein sequence ID" value="TWU56661.1"/>
    <property type="molecule type" value="Genomic_DNA"/>
</dbReference>
<organism evidence="1 2">
    <name type="scientific">Rubripirellula tenax</name>
    <dbReference type="NCBI Taxonomy" id="2528015"/>
    <lineage>
        <taxon>Bacteria</taxon>
        <taxon>Pseudomonadati</taxon>
        <taxon>Planctomycetota</taxon>
        <taxon>Planctomycetia</taxon>
        <taxon>Pirellulales</taxon>
        <taxon>Pirellulaceae</taxon>
        <taxon>Rubripirellula</taxon>
    </lineage>
</organism>
<proteinExistence type="predicted"/>
<dbReference type="AlphaFoldDB" id="A0A5C6FAS3"/>
<dbReference type="RefSeq" id="WP_146457904.1">
    <property type="nucleotide sequence ID" value="NZ_SJPW01000003.1"/>
</dbReference>
<sequence length="157" mass="18364">MKAATISQLKKTLVKLDHDALLDACLRLAKSKVDNKELLTYVLMKSVDEPAYVAEVCDEIDEQIPAAKTIHKKTLRKIVRVMDKRIRHSGDRETELQIRIYFCRQFVDRGIRFGNCRVSANMYASQLKKIEKAIERVHPDLQFDFRQDMRGLDTWIR</sequence>
<keyword evidence="2" id="KW-1185">Reference proteome</keyword>
<comment type="caution">
    <text evidence="1">The sequence shown here is derived from an EMBL/GenBank/DDBJ whole genome shotgun (WGS) entry which is preliminary data.</text>
</comment>
<evidence type="ECO:0000313" key="1">
    <source>
        <dbReference type="EMBL" id="TWU56661.1"/>
    </source>
</evidence>
<reference evidence="1 2" key="1">
    <citation type="submission" date="2019-02" db="EMBL/GenBank/DDBJ databases">
        <title>Deep-cultivation of Planctomycetes and their phenomic and genomic characterization uncovers novel biology.</title>
        <authorList>
            <person name="Wiegand S."/>
            <person name="Jogler M."/>
            <person name="Boedeker C."/>
            <person name="Pinto D."/>
            <person name="Vollmers J."/>
            <person name="Rivas-Marin E."/>
            <person name="Kohn T."/>
            <person name="Peeters S.H."/>
            <person name="Heuer A."/>
            <person name="Rast P."/>
            <person name="Oberbeckmann S."/>
            <person name="Bunk B."/>
            <person name="Jeske O."/>
            <person name="Meyerdierks A."/>
            <person name="Storesund J.E."/>
            <person name="Kallscheuer N."/>
            <person name="Luecker S."/>
            <person name="Lage O.M."/>
            <person name="Pohl T."/>
            <person name="Merkel B.J."/>
            <person name="Hornburger P."/>
            <person name="Mueller R.-W."/>
            <person name="Bruemmer F."/>
            <person name="Labrenz M."/>
            <person name="Spormann A.M."/>
            <person name="Op Den Camp H."/>
            <person name="Overmann J."/>
            <person name="Amann R."/>
            <person name="Jetten M.S.M."/>
            <person name="Mascher T."/>
            <person name="Medema M.H."/>
            <person name="Devos D.P."/>
            <person name="Kaster A.-K."/>
            <person name="Ovreas L."/>
            <person name="Rohde M."/>
            <person name="Galperin M.Y."/>
            <person name="Jogler C."/>
        </authorList>
    </citation>
    <scope>NUCLEOTIDE SEQUENCE [LARGE SCALE GENOMIC DNA]</scope>
    <source>
        <strain evidence="1 2">Poly51</strain>
    </source>
</reference>
<gene>
    <name evidence="1" type="ORF">Poly51_25780</name>
</gene>
<dbReference type="OrthoDB" id="265699at2"/>
<evidence type="ECO:0000313" key="2">
    <source>
        <dbReference type="Proteomes" id="UP000318288"/>
    </source>
</evidence>
<dbReference type="Proteomes" id="UP000318288">
    <property type="component" value="Unassembled WGS sequence"/>
</dbReference>
<protein>
    <submittedName>
        <fullName evidence="1">Uncharacterized protein</fullName>
    </submittedName>
</protein>